<reference evidence="3" key="1">
    <citation type="submission" date="2017-04" db="EMBL/GenBank/DDBJ databases">
        <title>Genome evolution of the luminous symbionts of deep sea anglerfish.</title>
        <authorList>
            <person name="Hendry T.A."/>
        </authorList>
    </citation>
    <scope>NUCLEOTIDE SEQUENCE [LARGE SCALE GENOMIC DNA]</scope>
    <source>
        <plasmid evidence="3">pmj4</plasmid>
    </source>
</reference>
<proteinExistence type="predicted"/>
<dbReference type="AlphaFoldDB" id="A0A2A5SZ58"/>
<dbReference type="EMBL" id="NBYY01000038">
    <property type="protein sequence ID" value="PCS21192.1"/>
    <property type="molecule type" value="Genomic_DNA"/>
</dbReference>
<name>A0A2A5SZ58_9GAMM</name>
<keyword evidence="2" id="KW-0614">Plasmid</keyword>
<gene>
    <name evidence="2" type="ORF">BTN49_3246</name>
</gene>
<feature type="domain" description="Transposase DDE" evidence="1">
    <location>
        <begin position="7"/>
        <end position="87"/>
    </location>
</feature>
<organism evidence="2 3">
    <name type="scientific">Candidatus Enterovibrio escicola</name>
    <dbReference type="NCBI Taxonomy" id="1927127"/>
    <lineage>
        <taxon>Bacteria</taxon>
        <taxon>Pseudomonadati</taxon>
        <taxon>Pseudomonadota</taxon>
        <taxon>Gammaproteobacteria</taxon>
        <taxon>Vibrionales</taxon>
        <taxon>Vibrionaceae</taxon>
        <taxon>Enterovibrio</taxon>
    </lineage>
</organism>
<evidence type="ECO:0000259" key="1">
    <source>
        <dbReference type="Pfam" id="PF13737"/>
    </source>
</evidence>
<dbReference type="PANTHER" id="PTHR34631:SF3">
    <property type="entry name" value="ISSOD12 TRANSPOSASE TNPA_ISSOD12"/>
    <property type="match status" value="1"/>
</dbReference>
<dbReference type="Pfam" id="PF13737">
    <property type="entry name" value="DDE_Tnp_1_5"/>
    <property type="match status" value="1"/>
</dbReference>
<keyword evidence="3" id="KW-1185">Reference proteome</keyword>
<accession>A0A2A5SZ58</accession>
<dbReference type="PANTHER" id="PTHR34631">
    <property type="match status" value="1"/>
</dbReference>
<protein>
    <submittedName>
        <fullName evidence="2">Mobile element protein</fullName>
    </submittedName>
</protein>
<geneLocation type="plasmid" evidence="3">
    <name>pmj4</name>
</geneLocation>
<dbReference type="Proteomes" id="UP000219020">
    <property type="component" value="Plasmid pMJ4"/>
</dbReference>
<sequence>MSKPWLSHFLDTAIETALMVKGIFKLPLRGLKGFLNSVLTLMNVPPKSPTYTCISKRSKTVEVKYRFPRRGAFAHVVIDATDLKVYG</sequence>
<dbReference type="InterPro" id="IPR053172">
    <property type="entry name" value="Tn903_transposase"/>
</dbReference>
<evidence type="ECO:0000313" key="2">
    <source>
        <dbReference type="EMBL" id="PCS21192.1"/>
    </source>
</evidence>
<dbReference type="InterPro" id="IPR025668">
    <property type="entry name" value="Tnp_DDE_dom"/>
</dbReference>
<evidence type="ECO:0000313" key="3">
    <source>
        <dbReference type="Proteomes" id="UP000219020"/>
    </source>
</evidence>
<comment type="caution">
    <text evidence="2">The sequence shown here is derived from an EMBL/GenBank/DDBJ whole genome shotgun (WGS) entry which is preliminary data.</text>
</comment>